<keyword evidence="2" id="KW-0732">Signal</keyword>
<organism evidence="4 5">
    <name type="scientific">Mucilaginibacter myungsuensis</name>
    <dbReference type="NCBI Taxonomy" id="649104"/>
    <lineage>
        <taxon>Bacteria</taxon>
        <taxon>Pseudomonadati</taxon>
        <taxon>Bacteroidota</taxon>
        <taxon>Sphingobacteriia</taxon>
        <taxon>Sphingobacteriales</taxon>
        <taxon>Sphingobacteriaceae</taxon>
        <taxon>Mucilaginibacter</taxon>
    </lineage>
</organism>
<dbReference type="Pfam" id="PF11827">
    <property type="entry name" value="DUF3347"/>
    <property type="match status" value="1"/>
</dbReference>
<gene>
    <name evidence="4" type="ORF">IRJ16_13905</name>
</gene>
<proteinExistence type="predicted"/>
<keyword evidence="5" id="KW-1185">Reference proteome</keyword>
<dbReference type="InterPro" id="IPR021782">
    <property type="entry name" value="DUF3347"/>
</dbReference>
<evidence type="ECO:0000256" key="1">
    <source>
        <dbReference type="SAM" id="MobiDB-lite"/>
    </source>
</evidence>
<comment type="caution">
    <text evidence="4">The sequence shown here is derived from an EMBL/GenBank/DDBJ whole genome shotgun (WGS) entry which is preliminary data.</text>
</comment>
<feature type="region of interest" description="Disordered" evidence="1">
    <location>
        <begin position="24"/>
        <end position="50"/>
    </location>
</feature>
<feature type="compositionally biased region" description="Polar residues" evidence="1">
    <location>
        <begin position="24"/>
        <end position="37"/>
    </location>
</feature>
<accession>A0A929KWL9</accession>
<dbReference type="EMBL" id="JADFFL010000005">
    <property type="protein sequence ID" value="MBE9662979.1"/>
    <property type="molecule type" value="Genomic_DNA"/>
</dbReference>
<evidence type="ECO:0000256" key="2">
    <source>
        <dbReference type="SAM" id="SignalP"/>
    </source>
</evidence>
<feature type="domain" description="DUF3347" evidence="3">
    <location>
        <begin position="53"/>
        <end position="143"/>
    </location>
</feature>
<sequence length="191" mass="20731">MKIFLLGLAMSGLLFTACNNNQKATATTGADTSSRQAATAPEPKDSGKPLEKVLNGYLQLKNALSKDDDKDAAEAGKGLVEAMASLDSKSLSGEQAKVFQDVADDIKEHAEHIGANAGNIKHQREHFETLSQDMYDLVKAGNPTGDKLYYDHCPMYNKGKGANWVSEKKEIENPYMGKEMLGCGTVKEEMN</sequence>
<feature type="chain" id="PRO_5037219568" evidence="2">
    <location>
        <begin position="21"/>
        <end position="191"/>
    </location>
</feature>
<evidence type="ECO:0000259" key="3">
    <source>
        <dbReference type="Pfam" id="PF11827"/>
    </source>
</evidence>
<dbReference type="RefSeq" id="WP_194112213.1">
    <property type="nucleotide sequence ID" value="NZ_JADFFL010000005.1"/>
</dbReference>
<feature type="signal peptide" evidence="2">
    <location>
        <begin position="1"/>
        <end position="20"/>
    </location>
</feature>
<dbReference type="PROSITE" id="PS51257">
    <property type="entry name" value="PROKAR_LIPOPROTEIN"/>
    <property type="match status" value="1"/>
</dbReference>
<evidence type="ECO:0000313" key="5">
    <source>
        <dbReference type="Proteomes" id="UP000622475"/>
    </source>
</evidence>
<protein>
    <submittedName>
        <fullName evidence="4">DUF3347 domain-containing protein</fullName>
    </submittedName>
</protein>
<dbReference type="Proteomes" id="UP000622475">
    <property type="component" value="Unassembled WGS sequence"/>
</dbReference>
<dbReference type="AlphaFoldDB" id="A0A929KWL9"/>
<reference evidence="4" key="1">
    <citation type="submission" date="2020-10" db="EMBL/GenBank/DDBJ databases">
        <title>Mucilaginibacter mali sp. nov., isolated from rhizosphere soil of apple orchard.</title>
        <authorList>
            <person name="Lee J.-S."/>
            <person name="Kim H.S."/>
            <person name="Kim J.-S."/>
        </authorList>
    </citation>
    <scope>NUCLEOTIDE SEQUENCE</scope>
    <source>
        <strain evidence="4">KCTC 22746</strain>
    </source>
</reference>
<evidence type="ECO:0000313" key="4">
    <source>
        <dbReference type="EMBL" id="MBE9662979.1"/>
    </source>
</evidence>
<name>A0A929KWL9_9SPHI</name>